<feature type="signal peptide" evidence="1">
    <location>
        <begin position="1"/>
        <end position="23"/>
    </location>
</feature>
<reference evidence="3" key="1">
    <citation type="journal article" date="2019" name="Int. J. Syst. Evol. Microbiol.">
        <title>The Global Catalogue of Microorganisms (GCM) 10K type strain sequencing project: providing services to taxonomists for standard genome sequencing and annotation.</title>
        <authorList>
            <consortium name="The Broad Institute Genomics Platform"/>
            <consortium name="The Broad Institute Genome Sequencing Center for Infectious Disease"/>
            <person name="Wu L."/>
            <person name="Ma J."/>
        </authorList>
    </citation>
    <scope>NUCLEOTIDE SEQUENCE [LARGE SCALE GENOMIC DNA]</scope>
    <source>
        <strain evidence="3">KCTC 52274</strain>
    </source>
</reference>
<dbReference type="Proteomes" id="UP001597319">
    <property type="component" value="Unassembled WGS sequence"/>
</dbReference>
<name>A0ABW5LF86_9FLAO</name>
<feature type="chain" id="PRO_5047109304" evidence="1">
    <location>
        <begin position="24"/>
        <end position="118"/>
    </location>
</feature>
<gene>
    <name evidence="2" type="ORF">ACFSR1_09290</name>
</gene>
<sequence>MKKTIYTLCTMILLFFCCPQTNAQESIDQDTETITGVFDTFDGENFIFNITDENNEEDIMLFSKANDGVLTKYNLSDEKYNGKTFSITFISETETEVDEDGDEQAYTVRTIIDLELLD</sequence>
<comment type="caution">
    <text evidence="2">The sequence shown here is derived from an EMBL/GenBank/DDBJ whole genome shotgun (WGS) entry which is preliminary data.</text>
</comment>
<dbReference type="RefSeq" id="WP_378291808.1">
    <property type="nucleotide sequence ID" value="NZ_JBHULE010000019.1"/>
</dbReference>
<evidence type="ECO:0000313" key="2">
    <source>
        <dbReference type="EMBL" id="MFD2562856.1"/>
    </source>
</evidence>
<keyword evidence="3" id="KW-1185">Reference proteome</keyword>
<proteinExistence type="predicted"/>
<organism evidence="2 3">
    <name type="scientific">Aquimarina rubra</name>
    <dbReference type="NCBI Taxonomy" id="1920033"/>
    <lineage>
        <taxon>Bacteria</taxon>
        <taxon>Pseudomonadati</taxon>
        <taxon>Bacteroidota</taxon>
        <taxon>Flavobacteriia</taxon>
        <taxon>Flavobacteriales</taxon>
        <taxon>Flavobacteriaceae</taxon>
        <taxon>Aquimarina</taxon>
    </lineage>
</organism>
<accession>A0ABW5LF86</accession>
<dbReference type="EMBL" id="JBHULE010000019">
    <property type="protein sequence ID" value="MFD2562856.1"/>
    <property type="molecule type" value="Genomic_DNA"/>
</dbReference>
<evidence type="ECO:0000256" key="1">
    <source>
        <dbReference type="SAM" id="SignalP"/>
    </source>
</evidence>
<evidence type="ECO:0000313" key="3">
    <source>
        <dbReference type="Proteomes" id="UP001597319"/>
    </source>
</evidence>
<protein>
    <submittedName>
        <fullName evidence="2">Uncharacterized protein</fullName>
    </submittedName>
</protein>
<keyword evidence="1" id="KW-0732">Signal</keyword>